<dbReference type="Proteomes" id="UP000648663">
    <property type="component" value="Unassembled WGS sequence"/>
</dbReference>
<dbReference type="Proteomes" id="UP000552836">
    <property type="component" value="Unassembled WGS sequence"/>
</dbReference>
<reference evidence="2" key="1">
    <citation type="journal article" date="2014" name="Int. J. Syst. Evol. Microbiol.">
        <title>Complete genome of a new Firmicutes species belonging to the dominant human colonic microbiota ('Ruminococcus bicirculans') reveals two chromosomes and a selective capacity to utilize plant glucans.</title>
        <authorList>
            <consortium name="NISC Comparative Sequencing Program"/>
            <person name="Wegmann U."/>
            <person name="Louis P."/>
            <person name="Goesmann A."/>
            <person name="Henrissat B."/>
            <person name="Duncan S.H."/>
            <person name="Flint H.J."/>
        </authorList>
    </citation>
    <scope>NUCLEOTIDE SEQUENCE</scope>
    <source>
        <strain evidence="2">CGMCC 4.5581</strain>
    </source>
</reference>
<dbReference type="RefSeq" id="WP_166756501.1">
    <property type="nucleotide sequence ID" value="NZ_BAABJU010000003.1"/>
</dbReference>
<reference evidence="3 4" key="3">
    <citation type="submission" date="2020-02" db="EMBL/GenBank/DDBJ databases">
        <title>Sequencing the genomes of 1000 actinobacteria strains.</title>
        <authorList>
            <person name="Klenk H.-P."/>
        </authorList>
    </citation>
    <scope>NUCLEOTIDE SEQUENCE [LARGE SCALE GENOMIC DNA]</scope>
    <source>
        <strain evidence="3 4">DSM 45201</strain>
    </source>
</reference>
<name>A0A846LZN1_9ACTN</name>
<proteinExistence type="predicted"/>
<evidence type="ECO:0000313" key="4">
    <source>
        <dbReference type="Proteomes" id="UP000552836"/>
    </source>
</evidence>
<keyword evidence="1" id="KW-1133">Transmembrane helix</keyword>
<dbReference type="EMBL" id="JAAMPA010000002">
    <property type="protein sequence ID" value="NIH68889.1"/>
    <property type="molecule type" value="Genomic_DNA"/>
</dbReference>
<keyword evidence="1" id="KW-0812">Transmembrane</keyword>
<reference evidence="2" key="4">
    <citation type="submission" date="2024-05" db="EMBL/GenBank/DDBJ databases">
        <authorList>
            <person name="Sun Q."/>
            <person name="Zhou Y."/>
        </authorList>
    </citation>
    <scope>NUCLEOTIDE SEQUENCE</scope>
    <source>
        <strain evidence="2">CGMCC 4.5581</strain>
    </source>
</reference>
<feature type="transmembrane region" description="Helical" evidence="1">
    <location>
        <begin position="26"/>
        <end position="48"/>
    </location>
</feature>
<accession>A0A846LZN1</accession>
<comment type="caution">
    <text evidence="3">The sequence shown here is derived from an EMBL/GenBank/DDBJ whole genome shotgun (WGS) entry which is preliminary data.</text>
</comment>
<evidence type="ECO:0000313" key="5">
    <source>
        <dbReference type="Proteomes" id="UP000648663"/>
    </source>
</evidence>
<evidence type="ECO:0000313" key="3">
    <source>
        <dbReference type="EMBL" id="NIH68889.1"/>
    </source>
</evidence>
<sequence length="54" mass="5924">MADSDEPGRSDDGGLRKQIANGGWQLYALEFLALLVVFGWMFITVFFGGGEGPW</sequence>
<evidence type="ECO:0000313" key="2">
    <source>
        <dbReference type="EMBL" id="GGL60866.1"/>
    </source>
</evidence>
<keyword evidence="1" id="KW-0472">Membrane</keyword>
<organism evidence="3 4">
    <name type="scientific">Modestobacter marinus</name>
    <dbReference type="NCBI Taxonomy" id="477641"/>
    <lineage>
        <taxon>Bacteria</taxon>
        <taxon>Bacillati</taxon>
        <taxon>Actinomycetota</taxon>
        <taxon>Actinomycetes</taxon>
        <taxon>Geodermatophilales</taxon>
        <taxon>Geodermatophilaceae</taxon>
        <taxon>Modestobacter</taxon>
    </lineage>
</organism>
<reference evidence="5" key="2">
    <citation type="journal article" date="2019" name="Int. J. Syst. Evol. Microbiol.">
        <title>The Global Catalogue of Microorganisms (GCM) 10K type strain sequencing project: providing services to taxonomists for standard genome sequencing and annotation.</title>
        <authorList>
            <consortium name="The Broad Institute Genomics Platform"/>
            <consortium name="The Broad Institute Genome Sequencing Center for Infectious Disease"/>
            <person name="Wu L."/>
            <person name="Ma J."/>
        </authorList>
    </citation>
    <scope>NUCLEOTIDE SEQUENCE [LARGE SCALE GENOMIC DNA]</scope>
    <source>
        <strain evidence="5">CGMCC 4.5581</strain>
    </source>
</reference>
<dbReference type="EMBL" id="BMMI01000002">
    <property type="protein sequence ID" value="GGL60866.1"/>
    <property type="molecule type" value="Genomic_DNA"/>
</dbReference>
<protein>
    <submittedName>
        <fullName evidence="3">Uncharacterized protein</fullName>
    </submittedName>
</protein>
<gene>
    <name evidence="3" type="ORF">FB380_003377</name>
    <name evidence="2" type="ORF">GCM10011589_16110</name>
</gene>
<keyword evidence="5" id="KW-1185">Reference proteome</keyword>
<dbReference type="AlphaFoldDB" id="A0A846LZN1"/>
<evidence type="ECO:0000256" key="1">
    <source>
        <dbReference type="SAM" id="Phobius"/>
    </source>
</evidence>